<evidence type="ECO:0000313" key="3">
    <source>
        <dbReference type="EMBL" id="OAL30166.1"/>
    </source>
</evidence>
<evidence type="ECO:0000256" key="1">
    <source>
        <dbReference type="SAM" id="Coils"/>
    </source>
</evidence>
<dbReference type="Proteomes" id="UP000185904">
    <property type="component" value="Unassembled WGS sequence"/>
</dbReference>
<feature type="region of interest" description="Disordered" evidence="2">
    <location>
        <begin position="257"/>
        <end position="333"/>
    </location>
</feature>
<accession>A0A178CLF7</accession>
<proteinExistence type="predicted"/>
<sequence length="333" mass="37130">MTRGLGRAAFLAKPPQANDSKYGSRLAIRSKHVTFWHIPRNDRKRRQTEDDTSSVEFICSKKVKRDAKSAEKGPGPPSSSINTGPSAQSRLSPRTCPSIQAGPPTDAGLSRPSTQSDPSTRPALATLSASAGLPRRPIQESGMVRDITRTFEARVTLAEKVALKARREQNEDVDAWERDKRTLEAQKTRLEGQVKRLRVYNELGSQAMLVAGAMESLILDQRDQLFRLTGDEEFRKFPEEREQLRRLRKRYARADGDYDEPTDGNPNWHEAWRIRGGRKDPEARQMEGGSPILLSPSSTAASSPANLWPPRRGDSSTPVHPGIDNGEEDVDAW</sequence>
<dbReference type="EMBL" id="LVCJ01000075">
    <property type="protein sequence ID" value="OAL30166.1"/>
    <property type="molecule type" value="Genomic_DNA"/>
</dbReference>
<feature type="compositionally biased region" description="Polar residues" evidence="2">
    <location>
        <begin position="78"/>
        <end position="98"/>
    </location>
</feature>
<organism evidence="3 4">
    <name type="scientific">Fonsecaea nubica</name>
    <dbReference type="NCBI Taxonomy" id="856822"/>
    <lineage>
        <taxon>Eukaryota</taxon>
        <taxon>Fungi</taxon>
        <taxon>Dikarya</taxon>
        <taxon>Ascomycota</taxon>
        <taxon>Pezizomycotina</taxon>
        <taxon>Eurotiomycetes</taxon>
        <taxon>Chaetothyriomycetidae</taxon>
        <taxon>Chaetothyriales</taxon>
        <taxon>Herpotrichiellaceae</taxon>
        <taxon>Fonsecaea</taxon>
    </lineage>
</organism>
<keyword evidence="1" id="KW-0175">Coiled coil</keyword>
<dbReference type="GeneID" id="34592284"/>
<evidence type="ECO:0000256" key="2">
    <source>
        <dbReference type="SAM" id="MobiDB-lite"/>
    </source>
</evidence>
<feature type="coiled-coil region" evidence="1">
    <location>
        <begin position="166"/>
        <end position="193"/>
    </location>
</feature>
<dbReference type="RefSeq" id="XP_022496900.1">
    <property type="nucleotide sequence ID" value="XM_022647156.1"/>
</dbReference>
<reference evidence="3 4" key="1">
    <citation type="submission" date="2016-03" db="EMBL/GenBank/DDBJ databases">
        <title>The draft genome sequence of Fonsecaea nubica causative agent of cutaneous subcutaneous infection in human host.</title>
        <authorList>
            <person name="Costa F."/>
            <person name="Sybren D.H."/>
            <person name="Raittz R.T."/>
            <person name="Weiss V.A."/>
            <person name="Leao A.C."/>
            <person name="Gomes R."/>
            <person name="De Souza E.M."/>
            <person name="Pedrosa F.O."/>
            <person name="Steffens M.B."/>
            <person name="Bombassaro A."/>
            <person name="Tadra-Sfeir M.Z."/>
            <person name="Moreno L.F."/>
            <person name="Najafzadeh M.J."/>
            <person name="Felipe M.S."/>
            <person name="Teixeira M."/>
            <person name="Sun J."/>
            <person name="Xi L."/>
            <person name="Castro M.A."/>
            <person name="Vicente V.A."/>
        </authorList>
    </citation>
    <scope>NUCLEOTIDE SEQUENCE [LARGE SCALE GENOMIC DNA]</scope>
    <source>
        <strain evidence="3 4">CBS 269.64</strain>
    </source>
</reference>
<comment type="caution">
    <text evidence="3">The sequence shown here is derived from an EMBL/GenBank/DDBJ whole genome shotgun (WGS) entry which is preliminary data.</text>
</comment>
<evidence type="ECO:0000313" key="4">
    <source>
        <dbReference type="Proteomes" id="UP000185904"/>
    </source>
</evidence>
<feature type="compositionally biased region" description="Low complexity" evidence="2">
    <location>
        <begin position="290"/>
        <end position="306"/>
    </location>
</feature>
<feature type="region of interest" description="Disordered" evidence="2">
    <location>
        <begin position="1"/>
        <end position="22"/>
    </location>
</feature>
<protein>
    <submittedName>
        <fullName evidence="3">Uncharacterized protein</fullName>
    </submittedName>
</protein>
<feature type="region of interest" description="Disordered" evidence="2">
    <location>
        <begin position="61"/>
        <end position="122"/>
    </location>
</feature>
<name>A0A178CLF7_9EURO</name>
<gene>
    <name evidence="3" type="ORF">AYO20_08882</name>
</gene>
<dbReference type="AlphaFoldDB" id="A0A178CLF7"/>
<feature type="compositionally biased region" description="Basic and acidic residues" evidence="2">
    <location>
        <begin position="270"/>
        <end position="285"/>
    </location>
</feature>
<keyword evidence="4" id="KW-1185">Reference proteome</keyword>